<organism evidence="7 8">
    <name type="scientific">Coffea arabica</name>
    <name type="common">Arabian coffee</name>
    <dbReference type="NCBI Taxonomy" id="13443"/>
    <lineage>
        <taxon>Eukaryota</taxon>
        <taxon>Viridiplantae</taxon>
        <taxon>Streptophyta</taxon>
        <taxon>Embryophyta</taxon>
        <taxon>Tracheophyta</taxon>
        <taxon>Spermatophyta</taxon>
        <taxon>Magnoliopsida</taxon>
        <taxon>eudicotyledons</taxon>
        <taxon>Gunneridae</taxon>
        <taxon>Pentapetalae</taxon>
        <taxon>asterids</taxon>
        <taxon>lamiids</taxon>
        <taxon>Gentianales</taxon>
        <taxon>Rubiaceae</taxon>
        <taxon>Ixoroideae</taxon>
        <taxon>Gardenieae complex</taxon>
        <taxon>Bertiereae - Coffeeae clade</taxon>
        <taxon>Coffeeae</taxon>
        <taxon>Coffea</taxon>
    </lineage>
</organism>
<accession>A0ABM4WDC5</accession>
<keyword evidence="4" id="KW-0539">Nucleus</keyword>
<dbReference type="RefSeq" id="XP_071929797.1">
    <property type="nucleotide sequence ID" value="XM_072073696.1"/>
</dbReference>
<dbReference type="GeneID" id="113725224"/>
<sequence>MVALLPIPTPTPARLFRQYHHRHRQPQITTPPRHQHLCRHPLLLSSTHPILSVHLIVYKLSNPLEFEASLMSKEITLCTSTFPLTAAIYHLPAVHIPSSPRKELVQFLRKVTDLVPGLHAVDIDVPLTSLLKDDNKFEQVVLGREFHISLGRTVPIRVHQRDSVLTMLRQKLQFRKMYWIDFAKWVVFVNDDFTRSFLSMEVIAGGLAEVRMNNSFGLFPSHQITKQIDAVNEVYRLHNLPEFYKDPRPHISVAWALGDVGDFMTGVVEEEMKRFSLTGSSSRKHIFNCKFGGVQCRIGNRTYEICKFQEL</sequence>
<proteinExistence type="predicted"/>
<protein>
    <recommendedName>
        <fullName evidence="5">U6 snRNA phosphodiesterase 1</fullName>
    </recommendedName>
    <alternativeName>
        <fullName evidence="6">3'-5' RNA exonuclease USB1</fullName>
    </alternativeName>
</protein>
<dbReference type="InterPro" id="IPR027521">
    <property type="entry name" value="Usb1"/>
</dbReference>
<evidence type="ECO:0000256" key="5">
    <source>
        <dbReference type="ARBA" id="ARBA00029543"/>
    </source>
</evidence>
<keyword evidence="3" id="KW-0456">Lyase</keyword>
<keyword evidence="2" id="KW-0378">Hydrolase</keyword>
<name>A0ABM4WDC5_COFAR</name>
<evidence type="ECO:0000256" key="1">
    <source>
        <dbReference type="ARBA" id="ARBA00022722"/>
    </source>
</evidence>
<evidence type="ECO:0000313" key="7">
    <source>
        <dbReference type="Proteomes" id="UP001652660"/>
    </source>
</evidence>
<gene>
    <name evidence="8" type="primary">LOC113725224</name>
</gene>
<evidence type="ECO:0000256" key="6">
    <source>
        <dbReference type="ARBA" id="ARBA00030030"/>
    </source>
</evidence>
<evidence type="ECO:0000256" key="3">
    <source>
        <dbReference type="ARBA" id="ARBA00023239"/>
    </source>
</evidence>
<evidence type="ECO:0000256" key="2">
    <source>
        <dbReference type="ARBA" id="ARBA00022801"/>
    </source>
</evidence>
<dbReference type="Pfam" id="PF09749">
    <property type="entry name" value="HVSL"/>
    <property type="match status" value="1"/>
</dbReference>
<evidence type="ECO:0000256" key="4">
    <source>
        <dbReference type="ARBA" id="ARBA00023242"/>
    </source>
</evidence>
<keyword evidence="1" id="KW-0540">Nuclease</keyword>
<dbReference type="Proteomes" id="UP001652660">
    <property type="component" value="Chromosome 2c"/>
</dbReference>
<dbReference type="PANTHER" id="PTHR13522">
    <property type="entry name" value="U6 SNRNA PHOSPHODIESTERASE 1"/>
    <property type="match status" value="1"/>
</dbReference>
<keyword evidence="7" id="KW-1185">Reference proteome</keyword>
<dbReference type="PANTHER" id="PTHR13522:SF3">
    <property type="entry name" value="U6 SNRNA PHOSPHODIESTERASE 1"/>
    <property type="match status" value="1"/>
</dbReference>
<dbReference type="Gene3D" id="3.90.1140.10">
    <property type="entry name" value="Cyclic phosphodiesterase"/>
    <property type="match status" value="1"/>
</dbReference>
<evidence type="ECO:0000313" key="8">
    <source>
        <dbReference type="RefSeq" id="XP_071929797.1"/>
    </source>
</evidence>
<reference evidence="8" key="1">
    <citation type="submission" date="2025-08" db="UniProtKB">
        <authorList>
            <consortium name="RefSeq"/>
        </authorList>
    </citation>
    <scope>IDENTIFICATION</scope>
    <source>
        <tissue evidence="8">Leaves</tissue>
    </source>
</reference>